<accession>A0A4Y9VUD2</accession>
<dbReference type="AlphaFoldDB" id="A0A4Y9VUD2"/>
<dbReference type="PANTHER" id="PTHR33121:SF79">
    <property type="entry name" value="CYCLIC DI-GMP PHOSPHODIESTERASE PDED-RELATED"/>
    <property type="match status" value="1"/>
</dbReference>
<dbReference type="Pfam" id="PF00563">
    <property type="entry name" value="EAL"/>
    <property type="match status" value="1"/>
</dbReference>
<dbReference type="RefSeq" id="WP_135276422.1">
    <property type="nucleotide sequence ID" value="NZ_PQVH01000002.1"/>
</dbReference>
<dbReference type="InterPro" id="IPR000160">
    <property type="entry name" value="GGDEF_dom"/>
</dbReference>
<dbReference type="Gene3D" id="3.30.70.270">
    <property type="match status" value="1"/>
</dbReference>
<evidence type="ECO:0000259" key="1">
    <source>
        <dbReference type="PROSITE" id="PS50883"/>
    </source>
</evidence>
<dbReference type="Gene3D" id="3.20.20.450">
    <property type="entry name" value="EAL domain"/>
    <property type="match status" value="1"/>
</dbReference>
<gene>
    <name evidence="2" type="ORF">C3Y98_01790</name>
</gene>
<dbReference type="EMBL" id="PQVH01000002">
    <property type="protein sequence ID" value="TFW73110.1"/>
    <property type="molecule type" value="Genomic_DNA"/>
</dbReference>
<dbReference type="SMART" id="SM00267">
    <property type="entry name" value="GGDEF"/>
    <property type="match status" value="1"/>
</dbReference>
<dbReference type="CDD" id="cd01948">
    <property type="entry name" value="EAL"/>
    <property type="match status" value="1"/>
</dbReference>
<dbReference type="InterPro" id="IPR001633">
    <property type="entry name" value="EAL_dom"/>
</dbReference>
<dbReference type="PROSITE" id="PS50883">
    <property type="entry name" value="EAL"/>
    <property type="match status" value="1"/>
</dbReference>
<feature type="domain" description="EAL" evidence="1">
    <location>
        <begin position="314"/>
        <end position="573"/>
    </location>
</feature>
<dbReference type="InterPro" id="IPR035919">
    <property type="entry name" value="EAL_sf"/>
</dbReference>
<dbReference type="SMART" id="SM00052">
    <property type="entry name" value="EAL"/>
    <property type="match status" value="1"/>
</dbReference>
<dbReference type="InterPro" id="IPR050706">
    <property type="entry name" value="Cyclic-di-GMP_PDE-like"/>
</dbReference>
<dbReference type="GO" id="GO:0071111">
    <property type="term" value="F:cyclic-guanylate-specific phosphodiesterase activity"/>
    <property type="evidence" value="ECO:0007669"/>
    <property type="project" value="InterPro"/>
</dbReference>
<name>A0A4Y9VUD2_9PROT</name>
<dbReference type="SUPFAM" id="SSF55073">
    <property type="entry name" value="Nucleotide cyclase"/>
    <property type="match status" value="1"/>
</dbReference>
<dbReference type="InterPro" id="IPR043128">
    <property type="entry name" value="Rev_trsase/Diguanyl_cyclase"/>
</dbReference>
<reference evidence="2 3" key="1">
    <citation type="submission" date="2018-02" db="EMBL/GenBank/DDBJ databases">
        <title>A novel lanthanide dependent methylotroph, Methylotenera sp. La3113.</title>
        <authorList>
            <person name="Lv H."/>
            <person name="Tani A."/>
        </authorList>
    </citation>
    <scope>NUCLEOTIDE SEQUENCE [LARGE SCALE GENOMIC DNA]</scope>
    <source>
        <strain evidence="2 3">La3113</strain>
    </source>
</reference>
<organism evidence="2 3">
    <name type="scientific">Methylotenera oryzisoli</name>
    <dbReference type="NCBI Taxonomy" id="2080758"/>
    <lineage>
        <taxon>Bacteria</taxon>
        <taxon>Pseudomonadati</taxon>
        <taxon>Pseudomonadota</taxon>
        <taxon>Betaproteobacteria</taxon>
        <taxon>Nitrosomonadales</taxon>
        <taxon>Methylophilaceae</taxon>
        <taxon>Methylotenera</taxon>
    </lineage>
</organism>
<dbReference type="InterPro" id="IPR029787">
    <property type="entry name" value="Nucleotide_cyclase"/>
</dbReference>
<evidence type="ECO:0000313" key="2">
    <source>
        <dbReference type="EMBL" id="TFW73110.1"/>
    </source>
</evidence>
<sequence length="584" mass="66410">MKKLQEEIYSSIDHEFTLNISPNDLLNIMQAYELSPNDLAGPYHYTSPTAAVSFNVNAVGLIQLLQQWPRQLNWSQLNQAIDELLHHWLQDYKTGAKLGDALILCQSIKLHTEDATLSRYDHQFHLVLTHLLALATNEFDQYRYNYSKSFDLTTGLPNHQLMLKLIKKAEAEHINLGLLLLNLNINADKERKINTNQSTLELAAVDLIQQHLSKDTRLFHIGPNEFAIVIEDLHFPAQLNLIASELIHAFESSLPLVNNSLIVKPYFGGVTTFKHTSKVHSLYECAKLALHHAMINHYQIEMYDQHITSVFSSTHSLEEAIIEALQNNELEVYLQPIVSLPKHDAAYATCVSAEMLLRWHNAEWVGISPMRLIDTIYKKGFGKIFIRWLINTACQRIAEIIATHQNSFALTVNLSSPDLLDADLPELIAQSIALWDIPAKSLVIEITESDLLLDEKKAMSVINRISQLGCSFALDDFGTGYSSMTRLRNMPISLVKIDQSFVKQIEQSPQDREIVLSIIQLAHSLGKTVVAEGVEELSCLNILMEMQCDKIQGYYYSKSMSLNDFNIWLSNFQNQHALLTRRHE</sequence>
<keyword evidence="3" id="KW-1185">Reference proteome</keyword>
<dbReference type="PANTHER" id="PTHR33121">
    <property type="entry name" value="CYCLIC DI-GMP PHOSPHODIESTERASE PDEF"/>
    <property type="match status" value="1"/>
</dbReference>
<dbReference type="OrthoDB" id="8530607at2"/>
<protein>
    <submittedName>
        <fullName evidence="2">GGDEF domain-containing protein</fullName>
    </submittedName>
</protein>
<dbReference type="Proteomes" id="UP000297706">
    <property type="component" value="Unassembled WGS sequence"/>
</dbReference>
<evidence type="ECO:0000313" key="3">
    <source>
        <dbReference type="Proteomes" id="UP000297706"/>
    </source>
</evidence>
<comment type="caution">
    <text evidence="2">The sequence shown here is derived from an EMBL/GenBank/DDBJ whole genome shotgun (WGS) entry which is preliminary data.</text>
</comment>
<proteinExistence type="predicted"/>
<dbReference type="SUPFAM" id="SSF141868">
    <property type="entry name" value="EAL domain-like"/>
    <property type="match status" value="1"/>
</dbReference>